<keyword evidence="3 7" id="KW-0812">Transmembrane</keyword>
<dbReference type="Pfam" id="PF00474">
    <property type="entry name" value="SSF"/>
    <property type="match status" value="1"/>
</dbReference>
<comment type="subcellular location">
    <subcellularLocation>
        <location evidence="1">Membrane</location>
        <topology evidence="1">Multi-pass membrane protein</topology>
    </subcellularLocation>
</comment>
<evidence type="ECO:0000313" key="9">
    <source>
        <dbReference type="Proteomes" id="UP000549394"/>
    </source>
</evidence>
<dbReference type="PROSITE" id="PS50283">
    <property type="entry name" value="NA_SOLUT_SYMP_3"/>
    <property type="match status" value="1"/>
</dbReference>
<feature type="transmembrane region" description="Helical" evidence="7">
    <location>
        <begin position="157"/>
        <end position="184"/>
    </location>
</feature>
<protein>
    <submittedName>
        <fullName evidence="8">DgyrCDS6100</fullName>
    </submittedName>
</protein>
<dbReference type="OrthoDB" id="6132759at2759"/>
<evidence type="ECO:0000256" key="5">
    <source>
        <dbReference type="ARBA" id="ARBA00023136"/>
    </source>
</evidence>
<feature type="transmembrane region" description="Helical" evidence="7">
    <location>
        <begin position="432"/>
        <end position="455"/>
    </location>
</feature>
<proteinExistence type="inferred from homology"/>
<evidence type="ECO:0000256" key="6">
    <source>
        <dbReference type="RuleBase" id="RU362091"/>
    </source>
</evidence>
<evidence type="ECO:0000256" key="2">
    <source>
        <dbReference type="ARBA" id="ARBA00006434"/>
    </source>
</evidence>
<evidence type="ECO:0000256" key="4">
    <source>
        <dbReference type="ARBA" id="ARBA00022989"/>
    </source>
</evidence>
<dbReference type="InterPro" id="IPR001734">
    <property type="entry name" value="Na/solute_symporter"/>
</dbReference>
<organism evidence="8 9">
    <name type="scientific">Dimorphilus gyrociliatus</name>
    <dbReference type="NCBI Taxonomy" id="2664684"/>
    <lineage>
        <taxon>Eukaryota</taxon>
        <taxon>Metazoa</taxon>
        <taxon>Spiralia</taxon>
        <taxon>Lophotrochozoa</taxon>
        <taxon>Annelida</taxon>
        <taxon>Polychaeta</taxon>
        <taxon>Polychaeta incertae sedis</taxon>
        <taxon>Dinophilidae</taxon>
        <taxon>Dimorphilus</taxon>
    </lineage>
</organism>
<dbReference type="Proteomes" id="UP000549394">
    <property type="component" value="Unassembled WGS sequence"/>
</dbReference>
<feature type="transmembrane region" description="Helical" evidence="7">
    <location>
        <begin position="401"/>
        <end position="420"/>
    </location>
</feature>
<feature type="transmembrane region" description="Helical" evidence="7">
    <location>
        <begin position="360"/>
        <end position="389"/>
    </location>
</feature>
<dbReference type="PANTHER" id="PTHR11819">
    <property type="entry name" value="SOLUTE CARRIER FAMILY 5"/>
    <property type="match status" value="1"/>
</dbReference>
<sequence>MSNSKLAAADYAAVVIYFLAVIGVGLYSMFRTNRGTVSGYFLAGRFITFLPVGASLFASNIGSEHFIGLAGSGAAAGIAVGAFEFNACILLQLLGWVFLPVYIASGVNTLPEYMKKRFGGKRIRIYLASLSLILYIFTKISVNLYAGAVFIQQALDWNLYVSVLLILTVTAICTVSGGLAAVIYTDTLQAFIMMVGATTLSIISFVKVGGYKGLYDQFESAIPNSTLMNPNTTCGIPPNDSWTMLRDPMSKSMPWPGFLFGQTPASIWYWCADQMMVQRTLAAKSLSHAQGGTLTAGYMKLLPFFVMVLPGMISRVLFPNEVACATSEQCMKVCGSKVSCTNIAYPKLVLELMPDFMRGVMLSVMLSALMSDLTSIFNSASTLFTLDFYATFRKKATNRELMIVGRIAIIFLTIIGIIWIPVVESMQGGQLYIYIQSISAYLAPPIAAVYLLAVLSKRCNELGAFCGLISGFVVGVIRMILDFVYKEPRCGDEDERPRLIRLHYMYFATILFWLTIIVSMIVSFLTVPPSLEQLTCTTFWTRFSERDDNETIELEDVNTDIEISETKKKTSIWQWFCGLNASKFEIATSKERLKTIQSLQQNETAKIILKINLVVILILSGFLYIFFSSNHFGLLD</sequence>
<dbReference type="InterPro" id="IPR038377">
    <property type="entry name" value="Na/Glc_symporter_sf"/>
</dbReference>
<reference evidence="8 9" key="1">
    <citation type="submission" date="2020-08" db="EMBL/GenBank/DDBJ databases">
        <authorList>
            <person name="Hejnol A."/>
        </authorList>
    </citation>
    <scope>NUCLEOTIDE SEQUENCE [LARGE SCALE GENOMIC DNA]</scope>
</reference>
<accession>A0A7I8VM56</accession>
<dbReference type="Gene3D" id="1.20.1730.10">
    <property type="entry name" value="Sodium/glucose cotransporter"/>
    <property type="match status" value="1"/>
</dbReference>
<gene>
    <name evidence="8" type="ORF">DGYR_LOCUS5851</name>
</gene>
<dbReference type="GO" id="GO:0005886">
    <property type="term" value="C:plasma membrane"/>
    <property type="evidence" value="ECO:0007669"/>
    <property type="project" value="TreeGrafter"/>
</dbReference>
<feature type="transmembrane region" description="Helical" evidence="7">
    <location>
        <begin position="607"/>
        <end position="627"/>
    </location>
</feature>
<dbReference type="GO" id="GO:0005412">
    <property type="term" value="F:D-glucose:sodium symporter activity"/>
    <property type="evidence" value="ECO:0007669"/>
    <property type="project" value="TreeGrafter"/>
</dbReference>
<feature type="transmembrane region" description="Helical" evidence="7">
    <location>
        <begin position="6"/>
        <end position="27"/>
    </location>
</feature>
<feature type="transmembrane region" description="Helical" evidence="7">
    <location>
        <begin position="462"/>
        <end position="484"/>
    </location>
</feature>
<keyword evidence="4 7" id="KW-1133">Transmembrane helix</keyword>
<dbReference type="EMBL" id="CAJFCJ010000007">
    <property type="protein sequence ID" value="CAD5117314.1"/>
    <property type="molecule type" value="Genomic_DNA"/>
</dbReference>
<comment type="similarity">
    <text evidence="2 6">Belongs to the sodium:solute symporter (SSF) (TC 2.A.21) family.</text>
</comment>
<feature type="transmembrane region" description="Helical" evidence="7">
    <location>
        <begin position="191"/>
        <end position="210"/>
    </location>
</feature>
<evidence type="ECO:0000256" key="3">
    <source>
        <dbReference type="ARBA" id="ARBA00022692"/>
    </source>
</evidence>
<keyword evidence="5 7" id="KW-0472">Membrane</keyword>
<dbReference type="NCBIfam" id="TIGR00813">
    <property type="entry name" value="sss"/>
    <property type="match status" value="1"/>
</dbReference>
<dbReference type="AlphaFoldDB" id="A0A7I8VM56"/>
<feature type="transmembrane region" description="Helical" evidence="7">
    <location>
        <begin position="253"/>
        <end position="272"/>
    </location>
</feature>
<name>A0A7I8VM56_9ANNE</name>
<feature type="transmembrane region" description="Helical" evidence="7">
    <location>
        <begin position="78"/>
        <end position="104"/>
    </location>
</feature>
<comment type="caution">
    <text evidence="8">The sequence shown here is derived from an EMBL/GenBank/DDBJ whole genome shotgun (WGS) entry which is preliminary data.</text>
</comment>
<dbReference type="PANTHER" id="PTHR11819:SF150">
    <property type="entry name" value="SODIUM_MYO-INOSITOL COTRANSPORTER"/>
    <property type="match status" value="1"/>
</dbReference>
<evidence type="ECO:0000313" key="8">
    <source>
        <dbReference type="EMBL" id="CAD5117314.1"/>
    </source>
</evidence>
<feature type="transmembrane region" description="Helical" evidence="7">
    <location>
        <begin position="504"/>
        <end position="525"/>
    </location>
</feature>
<feature type="transmembrane region" description="Helical" evidence="7">
    <location>
        <begin position="293"/>
        <end position="313"/>
    </location>
</feature>
<evidence type="ECO:0000256" key="7">
    <source>
        <dbReference type="SAM" id="Phobius"/>
    </source>
</evidence>
<feature type="transmembrane region" description="Helical" evidence="7">
    <location>
        <begin position="125"/>
        <end position="151"/>
    </location>
</feature>
<feature type="transmembrane region" description="Helical" evidence="7">
    <location>
        <begin position="39"/>
        <end position="58"/>
    </location>
</feature>
<keyword evidence="9" id="KW-1185">Reference proteome</keyword>
<evidence type="ECO:0000256" key="1">
    <source>
        <dbReference type="ARBA" id="ARBA00004141"/>
    </source>
</evidence>